<protein>
    <submittedName>
        <fullName evidence="1">Uncharacterized protein</fullName>
    </submittedName>
</protein>
<organism evidence="1 2">
    <name type="scientific">Chitinophaga cymbidii</name>
    <dbReference type="NCBI Taxonomy" id="1096750"/>
    <lineage>
        <taxon>Bacteria</taxon>
        <taxon>Pseudomonadati</taxon>
        <taxon>Bacteroidota</taxon>
        <taxon>Chitinophagia</taxon>
        <taxon>Chitinophagales</taxon>
        <taxon>Chitinophagaceae</taxon>
        <taxon>Chitinophaga</taxon>
    </lineage>
</organism>
<evidence type="ECO:0000313" key="1">
    <source>
        <dbReference type="EMBL" id="GEP98115.1"/>
    </source>
</evidence>
<accession>A0A512RQZ7</accession>
<name>A0A512RQZ7_9BACT</name>
<keyword evidence="2" id="KW-1185">Reference proteome</keyword>
<dbReference type="AlphaFoldDB" id="A0A512RQZ7"/>
<evidence type="ECO:0000313" key="2">
    <source>
        <dbReference type="Proteomes" id="UP000321436"/>
    </source>
</evidence>
<sequence length="67" mass="7479">MHIKQGMLRESKNGDIINWGQQELSFSSEGEMNLNGGATDSYLFLQSGDGIELSTPNYTTFRDPSYT</sequence>
<reference evidence="1 2" key="1">
    <citation type="submission" date="2019-07" db="EMBL/GenBank/DDBJ databases">
        <title>Whole genome shotgun sequence of Chitinophaga cymbidii NBRC 109752.</title>
        <authorList>
            <person name="Hosoyama A."/>
            <person name="Uohara A."/>
            <person name="Ohji S."/>
            <person name="Ichikawa N."/>
        </authorList>
    </citation>
    <scope>NUCLEOTIDE SEQUENCE [LARGE SCALE GENOMIC DNA]</scope>
    <source>
        <strain evidence="1 2">NBRC 109752</strain>
    </source>
</reference>
<dbReference type="EMBL" id="BKAU01000005">
    <property type="protein sequence ID" value="GEP98115.1"/>
    <property type="molecule type" value="Genomic_DNA"/>
</dbReference>
<dbReference type="Proteomes" id="UP000321436">
    <property type="component" value="Unassembled WGS sequence"/>
</dbReference>
<comment type="caution">
    <text evidence="1">The sequence shown here is derived from an EMBL/GenBank/DDBJ whole genome shotgun (WGS) entry which is preliminary data.</text>
</comment>
<gene>
    <name evidence="1" type="ORF">CCY01nite_43750</name>
</gene>
<proteinExistence type="predicted"/>